<sequence length="327" mass="37508">MEVLGRLLGDVGTSAFKKVASMFGKFMFFKVGHAPSVGTRQLATWRTKIKDDLVSDDSDSDQDTNEASSVLGDISGTEDDTDDLNNPLEGNVDKNTQNVHLDENENNNSENVPLDENEEKKSDNDVYVVQETEEYTDHVVKDIHGFSLVYEISKLIEVGGALGYDIRGWRRALEKMIPGLIEIPMAIVLDRLWSDHNLILLHADKTDFGPNPFKVFESWMQMPGFDIMIKESYDEFNNLNSGLSSSLHKRLKHLKQCNKIWRHASKEQDNTRFQIIQAKLNELDIKIESSTTFDEDRNYRLQLMKERDDIYMYTARDISQKLKFVGM</sequence>
<organism evidence="2 3">
    <name type="scientific">Tanacetum coccineum</name>
    <dbReference type="NCBI Taxonomy" id="301880"/>
    <lineage>
        <taxon>Eukaryota</taxon>
        <taxon>Viridiplantae</taxon>
        <taxon>Streptophyta</taxon>
        <taxon>Embryophyta</taxon>
        <taxon>Tracheophyta</taxon>
        <taxon>Spermatophyta</taxon>
        <taxon>Magnoliopsida</taxon>
        <taxon>eudicotyledons</taxon>
        <taxon>Gunneridae</taxon>
        <taxon>Pentapetalae</taxon>
        <taxon>asterids</taxon>
        <taxon>campanulids</taxon>
        <taxon>Asterales</taxon>
        <taxon>Asteraceae</taxon>
        <taxon>Asteroideae</taxon>
        <taxon>Anthemideae</taxon>
        <taxon>Anthemidinae</taxon>
        <taxon>Tanacetum</taxon>
    </lineage>
</organism>
<reference evidence="2" key="1">
    <citation type="journal article" date="2022" name="Int. J. Mol. Sci.">
        <title>Draft Genome of Tanacetum Coccineum: Genomic Comparison of Closely Related Tanacetum-Family Plants.</title>
        <authorList>
            <person name="Yamashiro T."/>
            <person name="Shiraishi A."/>
            <person name="Nakayama K."/>
            <person name="Satake H."/>
        </authorList>
    </citation>
    <scope>NUCLEOTIDE SEQUENCE</scope>
</reference>
<evidence type="ECO:0000313" key="2">
    <source>
        <dbReference type="EMBL" id="GJT75676.1"/>
    </source>
</evidence>
<name>A0ABQ5GJ01_9ASTR</name>
<feature type="compositionally biased region" description="Acidic residues" evidence="1">
    <location>
        <begin position="54"/>
        <end position="64"/>
    </location>
</feature>
<comment type="caution">
    <text evidence="2">The sequence shown here is derived from an EMBL/GenBank/DDBJ whole genome shotgun (WGS) entry which is preliminary data.</text>
</comment>
<evidence type="ECO:0000256" key="1">
    <source>
        <dbReference type="SAM" id="MobiDB-lite"/>
    </source>
</evidence>
<evidence type="ECO:0000313" key="3">
    <source>
        <dbReference type="Proteomes" id="UP001151760"/>
    </source>
</evidence>
<proteinExistence type="predicted"/>
<accession>A0ABQ5GJ01</accession>
<protein>
    <submittedName>
        <fullName evidence="2">Uncharacterized protein</fullName>
    </submittedName>
</protein>
<reference evidence="2" key="2">
    <citation type="submission" date="2022-01" db="EMBL/GenBank/DDBJ databases">
        <authorList>
            <person name="Yamashiro T."/>
            <person name="Shiraishi A."/>
            <person name="Satake H."/>
            <person name="Nakayama K."/>
        </authorList>
    </citation>
    <scope>NUCLEOTIDE SEQUENCE</scope>
</reference>
<gene>
    <name evidence="2" type="ORF">Tco_1042401</name>
</gene>
<dbReference type="EMBL" id="BQNB010018553">
    <property type="protein sequence ID" value="GJT75676.1"/>
    <property type="molecule type" value="Genomic_DNA"/>
</dbReference>
<dbReference type="Proteomes" id="UP001151760">
    <property type="component" value="Unassembled WGS sequence"/>
</dbReference>
<feature type="region of interest" description="Disordered" evidence="1">
    <location>
        <begin position="53"/>
        <end position="125"/>
    </location>
</feature>
<keyword evidence="3" id="KW-1185">Reference proteome</keyword>